<keyword evidence="10" id="KW-1185">Reference proteome</keyword>
<dbReference type="OrthoDB" id="291295at2"/>
<keyword evidence="2" id="KW-0479">Metal-binding</keyword>
<evidence type="ECO:0000256" key="4">
    <source>
        <dbReference type="ARBA" id="ARBA00022833"/>
    </source>
</evidence>
<dbReference type="eggNOG" id="COG3227">
    <property type="taxonomic scope" value="Bacteria"/>
</dbReference>
<dbReference type="SUPFAM" id="SSF55486">
    <property type="entry name" value="Metalloproteases ('zincins'), catalytic domain"/>
    <property type="match status" value="1"/>
</dbReference>
<feature type="domain" description="Peptidase M4" evidence="7">
    <location>
        <begin position="195"/>
        <end position="330"/>
    </location>
</feature>
<proteinExistence type="predicted"/>
<reference evidence="9 10" key="1">
    <citation type="submission" date="2017-03" db="EMBL/GenBank/DDBJ databases">
        <title>Draft genome sequence of Streptomyces scabrisporus NF3, endophyte isolated from Amphipterygium adstringens.</title>
        <authorList>
            <person name="Vazquez M."/>
            <person name="Ceapa C.D."/>
            <person name="Rodriguez Luna D."/>
            <person name="Sanchez Esquivel S."/>
        </authorList>
    </citation>
    <scope>NUCLEOTIDE SEQUENCE [LARGE SCALE GENOMIC DNA]</scope>
    <source>
        <strain evidence="9 10">NF3</strain>
    </source>
</reference>
<keyword evidence="6" id="KW-0732">Signal</keyword>
<dbReference type="EMBL" id="MWQN01000004">
    <property type="protein sequence ID" value="OPC77253.1"/>
    <property type="molecule type" value="Genomic_DNA"/>
</dbReference>
<dbReference type="InterPro" id="IPR050728">
    <property type="entry name" value="Zinc_Metalloprotease_M4"/>
</dbReference>
<evidence type="ECO:0000259" key="8">
    <source>
        <dbReference type="Pfam" id="PF02868"/>
    </source>
</evidence>
<dbReference type="PANTHER" id="PTHR33794:SF1">
    <property type="entry name" value="BACILLOLYSIN"/>
    <property type="match status" value="1"/>
</dbReference>
<dbReference type="Pfam" id="PF01447">
    <property type="entry name" value="Peptidase_M4"/>
    <property type="match status" value="1"/>
</dbReference>
<evidence type="ECO:0000256" key="6">
    <source>
        <dbReference type="SAM" id="SignalP"/>
    </source>
</evidence>
<dbReference type="Gene3D" id="3.10.170.10">
    <property type="match status" value="1"/>
</dbReference>
<keyword evidence="4" id="KW-0862">Zinc</keyword>
<evidence type="ECO:0000256" key="1">
    <source>
        <dbReference type="ARBA" id="ARBA00022670"/>
    </source>
</evidence>
<sequence length="513" mass="53578">MKRSTVTVGSVLALLAGLVVGTSQSNAATPPPAPGLAAAVSAADMAAASGLDVLAKGPDESYVRQQVTPWVDNLYSVAYERTYRGLPVVGGSAAVLADGNGTVRAAQSATDLRIDVPVKPTVGKDAAENVSRGQLKVVEKVDSRRLVVRVREGSANLAWETVLIGNTETAPSRLHVFVDARSGQVLDSYDDVKGGTGTSQWNGPNPLTITTSGSAGNYKMTDLTRPGLSCSDYSGGVFTKATDTWGNGNATSKETGCVDALWAAQKEWNMLRDWLGRNGHNGSGGSWPVRVGLPAINAYWTGSQIQIGHNQSNQWIASMDVVGHEFGHGIDQFTPGGAGSEAGLGEGTGDIFGALTEAYTNEPSPYDRPDYLVGETVNLVGSGPIRNMYNPSQISNNPNCYSASIPGTETHAAAGPLNHWFYLLAEGTNPGGGKPSSPTCNNTQLTGTGIQTAGKIFYGGMLLKTSGMTYKKYRTATLKSAKALDSTCGLFNKTKAAWNAVSVPAQPGDPTCP</sequence>
<evidence type="ECO:0008006" key="11">
    <source>
        <dbReference type="Google" id="ProtNLM"/>
    </source>
</evidence>
<dbReference type="GO" id="GO:0004222">
    <property type="term" value="F:metalloendopeptidase activity"/>
    <property type="evidence" value="ECO:0007669"/>
    <property type="project" value="InterPro"/>
</dbReference>
<dbReference type="Gene3D" id="3.10.450.40">
    <property type="match status" value="1"/>
</dbReference>
<accession>A0A1T3NK80</accession>
<dbReference type="STRING" id="159449.B4N89_42710"/>
<dbReference type="InterPro" id="IPR001570">
    <property type="entry name" value="Peptidase_M4_C_domain"/>
</dbReference>
<keyword evidence="3" id="KW-0378">Hydrolase</keyword>
<dbReference type="GO" id="GO:0006508">
    <property type="term" value="P:proteolysis"/>
    <property type="evidence" value="ECO:0007669"/>
    <property type="project" value="UniProtKB-KW"/>
</dbReference>
<dbReference type="AlphaFoldDB" id="A0A1T3NK80"/>
<feature type="signal peptide" evidence="6">
    <location>
        <begin position="1"/>
        <end position="27"/>
    </location>
</feature>
<feature type="domain" description="Peptidase M4 C-terminal" evidence="8">
    <location>
        <begin position="343"/>
        <end position="503"/>
    </location>
</feature>
<organism evidence="9 10">
    <name type="scientific">Embleya scabrispora</name>
    <dbReference type="NCBI Taxonomy" id="159449"/>
    <lineage>
        <taxon>Bacteria</taxon>
        <taxon>Bacillati</taxon>
        <taxon>Actinomycetota</taxon>
        <taxon>Actinomycetes</taxon>
        <taxon>Kitasatosporales</taxon>
        <taxon>Streptomycetaceae</taxon>
        <taxon>Embleya</taxon>
    </lineage>
</organism>
<dbReference type="CDD" id="cd09597">
    <property type="entry name" value="M4_TLP"/>
    <property type="match status" value="1"/>
</dbReference>
<evidence type="ECO:0000256" key="2">
    <source>
        <dbReference type="ARBA" id="ARBA00022723"/>
    </source>
</evidence>
<evidence type="ECO:0000256" key="3">
    <source>
        <dbReference type="ARBA" id="ARBA00022801"/>
    </source>
</evidence>
<dbReference type="GO" id="GO:0046872">
    <property type="term" value="F:metal ion binding"/>
    <property type="evidence" value="ECO:0007669"/>
    <property type="project" value="UniProtKB-KW"/>
</dbReference>
<dbReference type="PANTHER" id="PTHR33794">
    <property type="entry name" value="BACILLOLYSIN"/>
    <property type="match status" value="1"/>
</dbReference>
<dbReference type="InterPro" id="IPR027268">
    <property type="entry name" value="Peptidase_M4/M1_CTD_sf"/>
</dbReference>
<gene>
    <name evidence="9" type="ORF">B4N89_42710</name>
</gene>
<keyword evidence="5" id="KW-0482">Metalloprotease</keyword>
<name>A0A1T3NK80_9ACTN</name>
<keyword evidence="1" id="KW-0645">Protease</keyword>
<evidence type="ECO:0000256" key="5">
    <source>
        <dbReference type="ARBA" id="ARBA00023049"/>
    </source>
</evidence>
<dbReference type="Gene3D" id="1.10.390.10">
    <property type="entry name" value="Neutral Protease Domain 2"/>
    <property type="match status" value="1"/>
</dbReference>
<comment type="caution">
    <text evidence="9">The sequence shown here is derived from an EMBL/GenBank/DDBJ whole genome shotgun (WGS) entry which is preliminary data.</text>
</comment>
<dbReference type="InterPro" id="IPR013856">
    <property type="entry name" value="Peptidase_M4_domain"/>
</dbReference>
<protein>
    <recommendedName>
        <fullName evidence="11">Peptidase M28</fullName>
    </recommendedName>
</protein>
<evidence type="ECO:0000313" key="10">
    <source>
        <dbReference type="Proteomes" id="UP000190037"/>
    </source>
</evidence>
<evidence type="ECO:0000259" key="7">
    <source>
        <dbReference type="Pfam" id="PF01447"/>
    </source>
</evidence>
<dbReference type="Pfam" id="PF02868">
    <property type="entry name" value="Peptidase_M4_C"/>
    <property type="match status" value="1"/>
</dbReference>
<feature type="chain" id="PRO_5012843268" description="Peptidase M28" evidence="6">
    <location>
        <begin position="28"/>
        <end position="513"/>
    </location>
</feature>
<evidence type="ECO:0000313" key="9">
    <source>
        <dbReference type="EMBL" id="OPC77253.1"/>
    </source>
</evidence>
<dbReference type="Proteomes" id="UP000190037">
    <property type="component" value="Unassembled WGS sequence"/>
</dbReference>